<evidence type="ECO:0000313" key="3">
    <source>
        <dbReference type="EMBL" id="GCD78037.1"/>
    </source>
</evidence>
<evidence type="ECO:0000313" key="4">
    <source>
        <dbReference type="Proteomes" id="UP000286715"/>
    </source>
</evidence>
<evidence type="ECO:0000256" key="1">
    <source>
        <dbReference type="ARBA" id="ARBA00010751"/>
    </source>
</evidence>
<dbReference type="Gene3D" id="3.30.110.70">
    <property type="entry name" value="Hypothetical protein apc22750. Chain B"/>
    <property type="match status" value="1"/>
</dbReference>
<comment type="caution">
    <text evidence="3">The sequence shown here is derived from an EMBL/GenBank/DDBJ whole genome shotgun (WGS) entry which is preliminary data.</text>
</comment>
<dbReference type="PANTHER" id="PTHR34068:SF2">
    <property type="entry name" value="UPF0145 PROTEIN SCO3412"/>
    <property type="match status" value="1"/>
</dbReference>
<keyword evidence="4" id="KW-1185">Reference proteome</keyword>
<dbReference type="Proteomes" id="UP000286715">
    <property type="component" value="Unassembled WGS sequence"/>
</dbReference>
<dbReference type="SUPFAM" id="SSF117782">
    <property type="entry name" value="YbjQ-like"/>
    <property type="match status" value="1"/>
</dbReference>
<protein>
    <recommendedName>
        <fullName evidence="2">UPF0145 protein JCM31826_15190</fullName>
    </recommendedName>
</protein>
<accession>A0A401XM00</accession>
<dbReference type="PANTHER" id="PTHR34068">
    <property type="entry name" value="UPF0145 PROTEIN YBJQ"/>
    <property type="match status" value="1"/>
</dbReference>
<dbReference type="EMBL" id="BHZE01000015">
    <property type="protein sequence ID" value="GCD78037.1"/>
    <property type="molecule type" value="Genomic_DNA"/>
</dbReference>
<reference evidence="3 4" key="1">
    <citation type="submission" date="2018-11" db="EMBL/GenBank/DDBJ databases">
        <title>Schleiferia aggregans sp. nov., a moderately thermophilic heterotrophic bacterium isolated from microbial mats at a terrestrial hot spring.</title>
        <authorList>
            <person name="Iino T."/>
            <person name="Ohkuma M."/>
            <person name="Haruta S."/>
        </authorList>
    </citation>
    <scope>NUCLEOTIDE SEQUENCE [LARGE SCALE GENOMIC DNA]</scope>
    <source>
        <strain evidence="3 4">LA</strain>
    </source>
</reference>
<dbReference type="InterPro" id="IPR035439">
    <property type="entry name" value="UPF0145_dom_sf"/>
</dbReference>
<comment type="similarity">
    <text evidence="1 2">Belongs to the UPF0145 family.</text>
</comment>
<dbReference type="AlphaFoldDB" id="A0A401XM00"/>
<sequence length="110" mass="11891">MYNNILITNTETLPGYEVIEILGIARGSTVRARNVASDIFAGLKNIVGGEISEYTKLMADAREQALKRMTDDAARLGADAVVNVRFTTSAIMQGAAEILAYGTAVRLRKL</sequence>
<name>A0A401XM00_9FLAO</name>
<evidence type="ECO:0000256" key="2">
    <source>
        <dbReference type="HAMAP-Rule" id="MF_00338"/>
    </source>
</evidence>
<dbReference type="RefSeq" id="WP_245966124.1">
    <property type="nucleotide sequence ID" value="NZ_BHZE01000015.1"/>
</dbReference>
<organism evidence="3 4">
    <name type="scientific">Thermaurantimonas aggregans</name>
    <dbReference type="NCBI Taxonomy" id="2173829"/>
    <lineage>
        <taxon>Bacteria</taxon>
        <taxon>Pseudomonadati</taxon>
        <taxon>Bacteroidota</taxon>
        <taxon>Flavobacteriia</taxon>
        <taxon>Flavobacteriales</taxon>
        <taxon>Schleiferiaceae</taxon>
        <taxon>Thermaurantimonas</taxon>
    </lineage>
</organism>
<gene>
    <name evidence="3" type="ORF">JCM31826_15190</name>
</gene>
<proteinExistence type="inferred from homology"/>
<dbReference type="Pfam" id="PF01906">
    <property type="entry name" value="YbjQ_1"/>
    <property type="match status" value="1"/>
</dbReference>
<dbReference type="InterPro" id="IPR002765">
    <property type="entry name" value="UPF0145_YbjQ-like"/>
</dbReference>
<dbReference type="HAMAP" id="MF_00338">
    <property type="entry name" value="UPF0145"/>
    <property type="match status" value="1"/>
</dbReference>